<dbReference type="InterPro" id="IPR036709">
    <property type="entry name" value="Autotransporte_beta_dom_sf"/>
</dbReference>
<dbReference type="CDD" id="cd01344">
    <property type="entry name" value="PL2_Passenger_AT"/>
    <property type="match status" value="1"/>
</dbReference>
<dbReference type="InterPro" id="IPR043990">
    <property type="entry name" value="AC_1"/>
</dbReference>
<gene>
    <name evidence="3" type="primary">flu</name>
    <name evidence="3" type="ORF">NCTC9428_02666</name>
</gene>
<dbReference type="NCBIfam" id="TIGR01414">
    <property type="entry name" value="autotrans_barl"/>
    <property type="match status" value="1"/>
</dbReference>
<dbReference type="InterPro" id="IPR011050">
    <property type="entry name" value="Pectin_lyase_fold/virulence"/>
</dbReference>
<feature type="domain" description="Autotransporter" evidence="2">
    <location>
        <begin position="891"/>
        <end position="1184"/>
    </location>
</feature>
<accession>A0A3S4NVV2</accession>
<protein>
    <submittedName>
        <fullName evidence="3">Autotransporter beta-domain</fullName>
    </submittedName>
</protein>
<reference evidence="3 4" key="1">
    <citation type="submission" date="2018-12" db="EMBL/GenBank/DDBJ databases">
        <authorList>
            <consortium name="Pathogen Informatics"/>
        </authorList>
    </citation>
    <scope>NUCLEOTIDE SEQUENCE [LARGE SCALE GENOMIC DNA]</scope>
    <source>
        <strain evidence="3 4">NCTC9428</strain>
    </source>
</reference>
<dbReference type="InterPro" id="IPR012332">
    <property type="entry name" value="Autotransporter_pectin_lyase_C"/>
</dbReference>
<dbReference type="Gene3D" id="2.40.128.130">
    <property type="entry name" value="Autotransporter beta-domain"/>
    <property type="match status" value="1"/>
</dbReference>
<dbReference type="EMBL" id="LR134318">
    <property type="protein sequence ID" value="VEF11051.1"/>
    <property type="molecule type" value="Genomic_DNA"/>
</dbReference>
<dbReference type="PROSITE" id="PS51208">
    <property type="entry name" value="AUTOTRANSPORTER"/>
    <property type="match status" value="1"/>
</dbReference>
<feature type="region of interest" description="Disordered" evidence="1">
    <location>
        <begin position="821"/>
        <end position="845"/>
    </location>
</feature>
<name>A0A3S4NVV2_PSEFL</name>
<dbReference type="Proteomes" id="UP000281909">
    <property type="component" value="Chromosome"/>
</dbReference>
<proteinExistence type="predicted"/>
<dbReference type="Pfam" id="PF18883">
    <property type="entry name" value="AC_1"/>
    <property type="match status" value="1"/>
</dbReference>
<evidence type="ECO:0000313" key="4">
    <source>
        <dbReference type="Proteomes" id="UP000281909"/>
    </source>
</evidence>
<dbReference type="Pfam" id="PF03797">
    <property type="entry name" value="Autotransporter"/>
    <property type="match status" value="1"/>
</dbReference>
<evidence type="ECO:0000313" key="3">
    <source>
        <dbReference type="EMBL" id="VEF11051.1"/>
    </source>
</evidence>
<sequence>MHGATADSGGTVTLSNTTVQVTGGANGTGNYGLVATGSGSQINVTGGSVSTSSRGAFGVLAQDGGAVILSGTQVTSAGTTNATTLAGSHTLFATGAGSQISATDVTANASGLNSSAALADAGASLNLISSTFNNTGSSNNDNFPNAGVRAINGGQVVMSGSGSSITTTGGRGYGLSVEGAGSQAQVSDTAIQVGGARAFGISIKSGGAAQVADSSVLISGVTGTFAPGVQVEGAGSSLTLTNSSITTTTPSVSIGLTARNGANITVSDSSITTSGPNSAAISASSTTGTPGTVTANNVTIITTGDDNAMGAIADLGGTITLNGGTVTTSGDQVRQSSFAHGLGARNPNGTLVATDTVVNTSGLSAMGAWSDDGGTSTLNNVRITTSGDRGIGLFAISEQVGTQFNANTTANRTTVATTGLNAHGVAAQARNDQAVETATVTINDTSVTTQGIGATGLRATLEDYGTAPTGRGEANVVANRSSVVTNGAGAHGAFSRDNPTSVTLNQTSIQTTGADAHGAVAVIGGRINGVDATVTASGANAMGLYALGIPGAVSTADFTRSTLTNSSGPIIGVAGDANITLTNSSAAGGSEWLRVGTLGDFPLLAAPLPPLTGPADFPDEITGDLPPLQSPPITAPAPPVSPGLANVTLSGSTVTGSAFTAPGSVSNLTLANNSLWRMTGNSNVTNLVNDPSLIDFSAPVGGVFKTLTVNNYSGDGAIGLNTFLASDGSPSDKLIIDGGTATPLPTGNTALLIRNARDASGTLGRGALTTGNGILVVDAINGATTSANAFRLGGRAIAGPYEYTLQRASVDGSNGEAWYLRSTAEPTPPAPPSPPGPPTPAVPNFRPETSLYGAIPALALVYSRGLVDTLHERVAEERRMPDDPLVKEHEETYGPSLGWGRMIYRSGERESGHSGPFGDSPAYNYDMQAFQVGLDLYRGEDTDGSHDQAGVSLAVGKIDGGVKHYTGFGAGDNVLRAYSLGGYWTHFGPDGGYVDGVLQLHRFDIEAKPNDIGKLETKGWGYTASLETGYPFLVSEGEGENLYENLYLEPQAQVIYSKIDLDNSDDVAADVRFKDVDSLIGRLGVRASKDWFRENDKGETLRTNGWLRPSVWHEFKGQPKTEFSSANGAVPFESDVGGSWWEANLGVDYQADKKVTFFVSAGYQKSFDGDNHSYEGMLGVKYDF</sequence>
<dbReference type="SMART" id="SM00869">
    <property type="entry name" value="Autotransporter"/>
    <property type="match status" value="1"/>
</dbReference>
<evidence type="ECO:0000256" key="1">
    <source>
        <dbReference type="SAM" id="MobiDB-lite"/>
    </source>
</evidence>
<evidence type="ECO:0000259" key="2">
    <source>
        <dbReference type="PROSITE" id="PS51208"/>
    </source>
</evidence>
<dbReference type="GO" id="GO:0019867">
    <property type="term" value="C:outer membrane"/>
    <property type="evidence" value="ECO:0007669"/>
    <property type="project" value="InterPro"/>
</dbReference>
<dbReference type="SUPFAM" id="SSF103515">
    <property type="entry name" value="Autotransporter"/>
    <property type="match status" value="1"/>
</dbReference>
<dbReference type="Gene3D" id="2.160.20.20">
    <property type="match status" value="2"/>
</dbReference>
<dbReference type="InterPro" id="IPR006315">
    <property type="entry name" value="OM_autotransptr_brl_dom"/>
</dbReference>
<organism evidence="3 4">
    <name type="scientific">Pseudomonas fluorescens</name>
    <dbReference type="NCBI Taxonomy" id="294"/>
    <lineage>
        <taxon>Bacteria</taxon>
        <taxon>Pseudomonadati</taxon>
        <taxon>Pseudomonadota</taxon>
        <taxon>Gammaproteobacteria</taxon>
        <taxon>Pseudomonadales</taxon>
        <taxon>Pseudomonadaceae</taxon>
        <taxon>Pseudomonas</taxon>
    </lineage>
</organism>
<dbReference type="SUPFAM" id="SSF51126">
    <property type="entry name" value="Pectin lyase-like"/>
    <property type="match status" value="1"/>
</dbReference>
<feature type="compositionally biased region" description="Pro residues" evidence="1">
    <location>
        <begin position="826"/>
        <end position="841"/>
    </location>
</feature>
<dbReference type="AlphaFoldDB" id="A0A3S4NVV2"/>
<dbReference type="InterPro" id="IPR005546">
    <property type="entry name" value="Autotransporte_beta"/>
</dbReference>